<gene>
    <name evidence="1" type="ORF">ACAOBT_LOCUS17477</name>
</gene>
<dbReference type="EMBL" id="CAKOFQ010007006">
    <property type="protein sequence ID" value="CAH1986830.1"/>
    <property type="molecule type" value="Genomic_DNA"/>
</dbReference>
<protein>
    <submittedName>
        <fullName evidence="1">Uncharacterized protein</fullName>
    </submittedName>
</protein>
<organism evidence="1 2">
    <name type="scientific">Acanthoscelides obtectus</name>
    <name type="common">Bean weevil</name>
    <name type="synonym">Bruchus obtectus</name>
    <dbReference type="NCBI Taxonomy" id="200917"/>
    <lineage>
        <taxon>Eukaryota</taxon>
        <taxon>Metazoa</taxon>
        <taxon>Ecdysozoa</taxon>
        <taxon>Arthropoda</taxon>
        <taxon>Hexapoda</taxon>
        <taxon>Insecta</taxon>
        <taxon>Pterygota</taxon>
        <taxon>Neoptera</taxon>
        <taxon>Endopterygota</taxon>
        <taxon>Coleoptera</taxon>
        <taxon>Polyphaga</taxon>
        <taxon>Cucujiformia</taxon>
        <taxon>Chrysomeloidea</taxon>
        <taxon>Chrysomelidae</taxon>
        <taxon>Bruchinae</taxon>
        <taxon>Bruchini</taxon>
        <taxon>Acanthoscelides</taxon>
    </lineage>
</organism>
<dbReference type="Proteomes" id="UP001152888">
    <property type="component" value="Unassembled WGS sequence"/>
</dbReference>
<dbReference type="AlphaFoldDB" id="A0A9P0L3B6"/>
<evidence type="ECO:0000313" key="2">
    <source>
        <dbReference type="Proteomes" id="UP001152888"/>
    </source>
</evidence>
<evidence type="ECO:0000313" key="1">
    <source>
        <dbReference type="EMBL" id="CAH1986830.1"/>
    </source>
</evidence>
<reference evidence="1" key="1">
    <citation type="submission" date="2022-03" db="EMBL/GenBank/DDBJ databases">
        <authorList>
            <person name="Sayadi A."/>
        </authorList>
    </citation>
    <scope>NUCLEOTIDE SEQUENCE</scope>
</reference>
<proteinExistence type="predicted"/>
<name>A0A9P0L3B6_ACAOB</name>
<accession>A0A9P0L3B6</accession>
<sequence>MQLESLGNFSKHDLVTFVVSHCNEQDCKVQTHDKMYLPSPKIYNALLLSIEFRSGDLRGMYFLD</sequence>
<comment type="caution">
    <text evidence="1">The sequence shown here is derived from an EMBL/GenBank/DDBJ whole genome shotgun (WGS) entry which is preliminary data.</text>
</comment>
<keyword evidence="2" id="KW-1185">Reference proteome</keyword>